<reference evidence="14 24" key="8">
    <citation type="submission" date="2020-04" db="EMBL/GenBank/DDBJ databases">
        <authorList>
            <consortium name="GenomeTrakr network: Whole genome sequencing for foodborne pathogen traceback"/>
        </authorList>
    </citation>
    <scope>NUCLEOTIDE SEQUENCE [LARGE SCALE GENOMIC DNA]</scope>
    <source>
        <strain evidence="14 24">PSU-2464</strain>
    </source>
</reference>
<dbReference type="GO" id="GO:0009306">
    <property type="term" value="P:protein secretion"/>
    <property type="evidence" value="ECO:0007669"/>
    <property type="project" value="InterPro"/>
</dbReference>
<evidence type="ECO:0000313" key="18">
    <source>
        <dbReference type="EMBL" id="OJR54805.1"/>
    </source>
</evidence>
<proteinExistence type="inferred from homology"/>
<reference evidence="16 22" key="5">
    <citation type="submission" date="2018-10" db="EMBL/GenBank/DDBJ databases">
        <authorList>
            <consortium name="NARMS: The National Antimicrobial Resistance Monitoring System"/>
        </authorList>
    </citation>
    <scope>NUCLEOTIDE SEQUENCE [LARGE SCALE GENOMIC DNA]</scope>
    <source>
        <strain evidence="16 22">CVM N17EC0060</strain>
        <strain evidence="13 25">FSIS11923834</strain>
    </source>
</reference>
<evidence type="ECO:0000313" key="16">
    <source>
        <dbReference type="EMBL" id="MGE16644.1"/>
    </source>
</evidence>
<dbReference type="PANTHER" id="PTHR30046:SF3">
    <property type="entry name" value="SECRETION SYSTEM APPARATUS LIPOPROTEIN SSAJ"/>
    <property type="match status" value="1"/>
</dbReference>
<evidence type="ECO:0000256" key="3">
    <source>
        <dbReference type="ARBA" id="ARBA00022448"/>
    </source>
</evidence>
<dbReference type="GO" id="GO:0009279">
    <property type="term" value="C:cell outer membrane"/>
    <property type="evidence" value="ECO:0007669"/>
    <property type="project" value="UniProtKB-SubCell"/>
</dbReference>
<keyword evidence="4 10" id="KW-0732">Signal</keyword>
<dbReference type="EMBL" id="WCEW01000006">
    <property type="protein sequence ID" value="MTE88748.1"/>
    <property type="molecule type" value="Genomic_DNA"/>
</dbReference>
<evidence type="ECO:0000313" key="22">
    <source>
        <dbReference type="Proteomes" id="UP000272336"/>
    </source>
</evidence>
<comment type="similarity">
    <text evidence="2 10">Belongs to the YscJ lipoprotein family.</text>
</comment>
<evidence type="ECO:0000256" key="7">
    <source>
        <dbReference type="ARBA" id="ARBA00023139"/>
    </source>
</evidence>
<gene>
    <name evidence="18" type="ORF">BK383_12090</name>
    <name evidence="12" type="ORF">C2R31_001506</name>
    <name evidence="16" type="ORF">D9D43_24295</name>
    <name evidence="19" type="ORF">DD762_25980</name>
    <name evidence="13" type="ORF">F7N46_10445</name>
    <name evidence="17" type="ORF">F9B07_07860</name>
    <name evidence="14" type="ORF">HEP34_003427</name>
    <name evidence="15" type="ORF">HL563_04955</name>
</gene>
<evidence type="ECO:0000313" key="17">
    <source>
        <dbReference type="EMBL" id="MTE88748.1"/>
    </source>
</evidence>
<keyword evidence="10" id="KW-1133">Transmembrane helix</keyword>
<dbReference type="EMBL" id="RNLZ01000072">
    <property type="protein sequence ID" value="MGE16644.1"/>
    <property type="molecule type" value="Genomic_DNA"/>
</dbReference>
<dbReference type="EMBL" id="AATJYL010000032">
    <property type="protein sequence ID" value="EFM1447060.1"/>
    <property type="molecule type" value="Genomic_DNA"/>
</dbReference>
<dbReference type="AlphaFoldDB" id="A0A0D8WHT0"/>
<dbReference type="Proteomes" id="UP000567387">
    <property type="component" value="Unassembled WGS sequence"/>
</dbReference>
<dbReference type="EMBL" id="AASOHJ010000011">
    <property type="protein sequence ID" value="EFE8673545.1"/>
    <property type="molecule type" value="Genomic_DNA"/>
</dbReference>
<dbReference type="Proteomes" id="UP000245761">
    <property type="component" value="Unassembled WGS sequence"/>
</dbReference>
<dbReference type="InterPro" id="IPR006182">
    <property type="entry name" value="FliF_N_dom"/>
</dbReference>
<reference evidence="15" key="6">
    <citation type="submission" date="2019-09" db="EMBL/GenBank/DDBJ databases">
        <authorList>
            <consortium name="NCBI Pathogen Detection Project"/>
        </authorList>
    </citation>
    <scope>NUCLEOTIDE SEQUENCE</scope>
    <source>
        <strain evidence="15">EC00618</strain>
    </source>
</reference>
<evidence type="ECO:0000313" key="20">
    <source>
        <dbReference type="Proteomes" id="UP000184277"/>
    </source>
</evidence>
<dbReference type="Proteomes" id="UP000184277">
    <property type="component" value="Unassembled WGS sequence"/>
</dbReference>
<dbReference type="EMBL" id="DABGYN010000004">
    <property type="protein sequence ID" value="HAJ0833097.1"/>
    <property type="molecule type" value="Genomic_DNA"/>
</dbReference>
<evidence type="ECO:0000313" key="19">
    <source>
        <dbReference type="EMBL" id="PWH54012.1"/>
    </source>
</evidence>
<dbReference type="NCBIfam" id="NF011852">
    <property type="entry name" value="PRK15324.1"/>
    <property type="match status" value="1"/>
</dbReference>
<feature type="transmembrane region" description="Helical" evidence="10">
    <location>
        <begin position="211"/>
        <end position="229"/>
    </location>
</feature>
<sequence length="244" mass="27776">MKYISLFLFILLLCGCKQQELLNHLDQQQANDVLAVLQRHNINAEKKDQGKTGFSIYVEPTDFASAVDWLKIYNLPGKPDIQISQMFPADALVSSPRAEKARLYSAIEQRLEQSLKIMDGIVSSRVHVSYDVDTGDSGKTALPIHISVLAVYEKDINPEIKINDIKRFIVNSFASVQYENISVVLSKRRDIIEQAPTYEINEPIFAYDKTMPVSILLALMSIATCWLLWKYRAILTNLIRLKNK</sequence>
<evidence type="ECO:0000256" key="10">
    <source>
        <dbReference type="RuleBase" id="RU364102"/>
    </source>
</evidence>
<dbReference type="PANTHER" id="PTHR30046">
    <property type="entry name" value="FLAGELLAR M-RING PROTEIN"/>
    <property type="match status" value="1"/>
</dbReference>
<dbReference type="Proteomes" id="UP000533482">
    <property type="component" value="Unassembled WGS sequence"/>
</dbReference>
<evidence type="ECO:0000256" key="8">
    <source>
        <dbReference type="ARBA" id="ARBA00023237"/>
    </source>
</evidence>
<comment type="subcellular location">
    <subcellularLocation>
        <location evidence="1">Cell outer membrane</location>
        <topology evidence="1">Lipid-anchor</topology>
    </subcellularLocation>
</comment>
<evidence type="ECO:0000256" key="6">
    <source>
        <dbReference type="ARBA" id="ARBA00023136"/>
    </source>
</evidence>
<reference evidence="15" key="2">
    <citation type="journal article" date="2018" name="Genome Biol.">
        <title>SKESA: strategic k-mer extension for scrupulous assemblies.</title>
        <authorList>
            <person name="Souvorov A."/>
            <person name="Agarwala R."/>
            <person name="Lipman D.J."/>
        </authorList>
    </citation>
    <scope>NUCLEOTIDE SEQUENCE [LARGE SCALE GENOMIC DNA]</scope>
    <source>
        <strain evidence="15">EC00618</strain>
    </source>
</reference>
<evidence type="ECO:0000313" key="26">
    <source>
        <dbReference type="Proteomes" id="UP000567387"/>
    </source>
</evidence>
<name>A0A0D8WHT0_ECOLX</name>
<protein>
    <recommendedName>
        <fullName evidence="10">Lipoprotein</fullName>
    </recommendedName>
</protein>
<evidence type="ECO:0000313" key="25">
    <source>
        <dbReference type="Proteomes" id="UP000533482"/>
    </source>
</evidence>
<dbReference type="Proteomes" id="UP000519182">
    <property type="component" value="Unassembled WGS sequence"/>
</dbReference>
<comment type="caution">
    <text evidence="16">The sequence shown here is derived from an EMBL/GenBank/DDBJ whole genome shotgun (WGS) entry which is preliminary data.</text>
</comment>
<evidence type="ECO:0000313" key="24">
    <source>
        <dbReference type="Proteomes" id="UP000519182"/>
    </source>
</evidence>
<reference evidence="17 23" key="7">
    <citation type="submission" date="2019-10" db="EMBL/GenBank/DDBJ databases">
        <title>Comparative genomic analysis of antimicrobial resistant Escherichia coli of diverse origin.</title>
        <authorList>
            <person name="Ghatak S."/>
            <person name="Milton A.P."/>
            <person name="Rhetso K."/>
            <person name="Purkait D."/>
            <person name="Das S."/>
            <person name="Puro K.-U."/>
            <person name="Shakuntala I."/>
            <person name="Sen A."/>
            <person name="Sanjukta R."/>
            <person name="Priya G.B."/>
            <person name="Mawlong M."/>
            <person name="Lyngdoh V."/>
            <person name="Rynghang J."/>
            <person name="Mawphlang B.L."/>
        </authorList>
    </citation>
    <scope>NUCLEOTIDE SEQUENCE [LARGE SCALE GENOMIC DNA]</scope>
    <source>
        <strain evidence="17 23">SE161</strain>
    </source>
</reference>
<evidence type="ECO:0000256" key="9">
    <source>
        <dbReference type="ARBA" id="ARBA00023288"/>
    </source>
</evidence>
<evidence type="ECO:0000256" key="2">
    <source>
        <dbReference type="ARBA" id="ARBA00009509"/>
    </source>
</evidence>
<reference evidence="12 26" key="4">
    <citation type="submission" date="2018-08" db="EMBL/GenBank/DDBJ databases">
        <authorList>
            <consortium name="PulseNet: The National Subtyping Network for Foodborne Disease Surveillance"/>
            <person name="Tarr C.L."/>
            <person name="Trees E."/>
            <person name="Katz L.S."/>
            <person name="Carleton-Romer H.A."/>
            <person name="Stroika S."/>
            <person name="Kucerova Z."/>
            <person name="Roache K.F."/>
            <person name="Sabol A.L."/>
            <person name="Besser J."/>
            <person name="Gerner-Smidt P."/>
        </authorList>
    </citation>
    <scope>NUCLEOTIDE SEQUENCE [LARGE SCALE GENOMIC DNA]</scope>
    <source>
        <strain evidence="12 26">PNUSAE011918</strain>
    </source>
</reference>
<dbReference type="Proteomes" id="UP000486847">
    <property type="component" value="Unassembled WGS sequence"/>
</dbReference>
<dbReference type="Gene3D" id="3.30.70.1530">
    <property type="entry name" value="Hypothetical protein rpa1041"/>
    <property type="match status" value="1"/>
</dbReference>
<reference evidence="19 21" key="3">
    <citation type="submission" date="2018-04" db="EMBL/GenBank/DDBJ databases">
        <title>Draft Genomic Sequencing Of Potential Extraintestinal Pathogenic Escherichia coli B8S56 Isolated from Retail Chicken Skin.</title>
        <authorList>
            <person name="Xu A."/>
            <person name="Tilman S."/>
            <person name="Wisser-Parker K."/>
            <person name="Scullen O.J."/>
            <person name="Sommers C."/>
        </authorList>
    </citation>
    <scope>NUCLEOTIDE SEQUENCE [LARGE SCALE GENOMIC DNA]</scope>
    <source>
        <strain evidence="19 21">B8S56</strain>
    </source>
</reference>
<evidence type="ECO:0000313" key="21">
    <source>
        <dbReference type="Proteomes" id="UP000245761"/>
    </source>
</evidence>
<dbReference type="EMBL" id="MOKI01000024">
    <property type="protein sequence ID" value="OJR54805.1"/>
    <property type="molecule type" value="Genomic_DNA"/>
</dbReference>
<organism evidence="16 22">
    <name type="scientific">Escherichia coli</name>
    <dbReference type="NCBI Taxonomy" id="562"/>
    <lineage>
        <taxon>Bacteria</taxon>
        <taxon>Pseudomonadati</taxon>
        <taxon>Pseudomonadota</taxon>
        <taxon>Gammaproteobacteria</taxon>
        <taxon>Enterobacterales</taxon>
        <taxon>Enterobacteriaceae</taxon>
        <taxon>Escherichia</taxon>
    </lineage>
</organism>
<dbReference type="InterPro" id="IPR043427">
    <property type="entry name" value="YscJ/FliF"/>
</dbReference>
<evidence type="ECO:0000313" key="15">
    <source>
        <dbReference type="EMBL" id="HAJ0833097.1"/>
    </source>
</evidence>
<evidence type="ECO:0000313" key="23">
    <source>
        <dbReference type="Proteomes" id="UP000486847"/>
    </source>
</evidence>
<evidence type="ECO:0000313" key="14">
    <source>
        <dbReference type="EMBL" id="EFM1447060.1"/>
    </source>
</evidence>
<dbReference type="Gene3D" id="3.30.300.30">
    <property type="match status" value="1"/>
</dbReference>
<keyword evidence="9 10" id="KW-0449">Lipoprotein</keyword>
<dbReference type="EMBL" id="QEMT01000081">
    <property type="protein sequence ID" value="PWH54012.1"/>
    <property type="molecule type" value="Genomic_DNA"/>
</dbReference>
<keyword evidence="6 10" id="KW-0472">Membrane</keyword>
<dbReference type="PRINTS" id="PR01338">
    <property type="entry name" value="TYPE3OMKPROT"/>
</dbReference>
<reference evidence="18 20" key="1">
    <citation type="submission" date="2016-10" db="EMBL/GenBank/DDBJ databases">
        <title>Comprehensive resistome analysis reveals the prevalence of NDM and MCR-1 in Chinese poultry production.</title>
        <authorList>
            <person name="Wang Y."/>
            <person name="Zhang R."/>
            <person name="Li J."/>
            <person name="Wu Z."/>
            <person name="Wenjuan Y."/>
            <person name="Schwarz S."/>
            <person name="Tyrrell J."/>
            <person name="Zheng Y."/>
            <person name="Wang S."/>
            <person name="Shen Z."/>
            <person name="Liu Z."/>
            <person name="Lei L."/>
            <person name="Li M."/>
            <person name="Zhang Q."/>
            <person name="Wu C."/>
            <person name="Zhang Q."/>
            <person name="Wu Y."/>
            <person name="Walsh T."/>
            <person name="Shen J."/>
        </authorList>
    </citation>
    <scope>NUCLEOTIDE SEQUENCE [LARGE SCALE GENOMIC DNA]</scope>
    <source>
        <strain evidence="18 20">570</strain>
    </source>
</reference>
<evidence type="ECO:0000313" key="13">
    <source>
        <dbReference type="EMBL" id="EFE8673545.1"/>
    </source>
</evidence>
<evidence type="ECO:0000256" key="1">
    <source>
        <dbReference type="ARBA" id="ARBA00004459"/>
    </source>
</evidence>
<dbReference type="InterPro" id="IPR003282">
    <property type="entry name" value="T3SS_SctJ"/>
</dbReference>
<evidence type="ECO:0000256" key="5">
    <source>
        <dbReference type="ARBA" id="ARBA00022927"/>
    </source>
</evidence>
<keyword evidence="3" id="KW-0813">Transport</keyword>
<keyword evidence="5" id="KW-0653">Protein transport</keyword>
<dbReference type="NCBIfam" id="TIGR02544">
    <property type="entry name" value="III_secr_YscJ"/>
    <property type="match status" value="1"/>
</dbReference>
<feature type="domain" description="Flagellar M-ring N-terminal" evidence="11">
    <location>
        <begin position="18"/>
        <end position="187"/>
    </location>
</feature>
<keyword evidence="10" id="KW-0812">Transmembrane</keyword>
<accession>A0A0D8WHT0</accession>
<dbReference type="RefSeq" id="WP_000875227.1">
    <property type="nucleotide sequence ID" value="NZ_AP021935.1"/>
</dbReference>
<evidence type="ECO:0000259" key="11">
    <source>
        <dbReference type="Pfam" id="PF01514"/>
    </source>
</evidence>
<keyword evidence="8 10" id="KW-0998">Cell outer membrane</keyword>
<dbReference type="Pfam" id="PF01514">
    <property type="entry name" value="YscJ_FliF"/>
    <property type="match status" value="1"/>
</dbReference>
<evidence type="ECO:0000313" key="12">
    <source>
        <dbReference type="EMBL" id="EFA8783702.1"/>
    </source>
</evidence>
<dbReference type="InterPro" id="IPR045851">
    <property type="entry name" value="AMP-bd_C_sf"/>
</dbReference>
<dbReference type="Proteomes" id="UP000272336">
    <property type="component" value="Unassembled WGS sequence"/>
</dbReference>
<evidence type="ECO:0000256" key="4">
    <source>
        <dbReference type="ARBA" id="ARBA00022729"/>
    </source>
</evidence>
<dbReference type="PROSITE" id="PS51257">
    <property type="entry name" value="PROKAR_LIPOPROTEIN"/>
    <property type="match status" value="1"/>
</dbReference>
<keyword evidence="7 10" id="KW-0564">Palmitate</keyword>
<dbReference type="EMBL" id="AASCBU010000004">
    <property type="protein sequence ID" value="EFA8783702.1"/>
    <property type="molecule type" value="Genomic_DNA"/>
</dbReference>